<sequence>MLVCGTHRGLYRLDGPHDDPTRTAECRRVHEVAPSGDARLAATADGLFRSPDGEDWRPLDGPDDPVSVLAGPETVLVGTGDADVLRARPATDGWRFDPVGDLGAHPHGDRWRDRAPSGAPSVRTLAVHPDDGVLAGLEPGGVYAFAGDFWRRYGEGVHDDVHDLRVLGDGSVVAATGNGLYRTDGGDRWYRLDTDFRDFWANYFRESVVHDGRLYASANRWGPEAPAGVTLSAAAGDPAFDAVADPLPAADPAFAISWAVVDGALVGGTMRVDEDGFAPEASAPLIRREGDEWTLGAELPAGVTSLST</sequence>
<dbReference type="Proteomes" id="UP000193587">
    <property type="component" value="Unassembled WGS sequence"/>
</dbReference>
<gene>
    <name evidence="1" type="ORF">B9H04_16745</name>
</gene>
<reference evidence="1 2" key="1">
    <citation type="submission" date="2017-04" db="EMBL/GenBank/DDBJ databases">
        <title>MLSA of the genus Halorubrum.</title>
        <authorList>
            <person name="De La Haba R."/>
            <person name="Sanchez-Porro C."/>
            <person name="Infante-Dominguez C."/>
            <person name="Ventosa A."/>
        </authorList>
    </citation>
    <scope>NUCLEOTIDE SEQUENCE [LARGE SCALE GENOMIC DNA]</scope>
    <source>
        <strain evidence="1 2">DSM 17463</strain>
    </source>
</reference>
<evidence type="ECO:0008006" key="3">
    <source>
        <dbReference type="Google" id="ProtNLM"/>
    </source>
</evidence>
<evidence type="ECO:0000313" key="2">
    <source>
        <dbReference type="Proteomes" id="UP000193587"/>
    </source>
</evidence>
<name>A0A1X4G6N9_HALEZ</name>
<proteinExistence type="predicted"/>
<organism evidence="1 2">
    <name type="scientific">Halorubrum ezzemoulense DSM 17463</name>
    <dbReference type="NCBI Taxonomy" id="1121945"/>
    <lineage>
        <taxon>Archaea</taxon>
        <taxon>Methanobacteriati</taxon>
        <taxon>Methanobacteriota</taxon>
        <taxon>Stenosarchaea group</taxon>
        <taxon>Halobacteria</taxon>
        <taxon>Halobacteriales</taxon>
        <taxon>Haloferacaceae</taxon>
        <taxon>Halorubrum</taxon>
    </lineage>
</organism>
<dbReference type="STRING" id="1121945.GCA_000421805_01554"/>
<dbReference type="SUPFAM" id="SSF110296">
    <property type="entry name" value="Oligoxyloglucan reducing end-specific cellobiohydrolase"/>
    <property type="match status" value="1"/>
</dbReference>
<comment type="caution">
    <text evidence="1">The sequence shown here is derived from an EMBL/GenBank/DDBJ whole genome shotgun (WGS) entry which is preliminary data.</text>
</comment>
<dbReference type="eggNOG" id="arCOG08113">
    <property type="taxonomic scope" value="Archaea"/>
</dbReference>
<protein>
    <recommendedName>
        <fullName evidence="3">Glycosyl hydrolase</fullName>
    </recommendedName>
</protein>
<accession>A0A1X4G6N9</accession>
<dbReference type="AlphaFoldDB" id="A0A1X4G6N9"/>
<dbReference type="RefSeq" id="WP_085682877.1">
    <property type="nucleotide sequence ID" value="NZ_NEDJ01000102.1"/>
</dbReference>
<dbReference type="EMBL" id="NEDJ01000102">
    <property type="protein sequence ID" value="OSO90628.1"/>
    <property type="molecule type" value="Genomic_DNA"/>
</dbReference>
<evidence type="ECO:0000313" key="1">
    <source>
        <dbReference type="EMBL" id="OSO90628.1"/>
    </source>
</evidence>